<proteinExistence type="predicted"/>
<evidence type="ECO:0000256" key="2">
    <source>
        <dbReference type="SAM" id="MobiDB-lite"/>
    </source>
</evidence>
<evidence type="ECO:0000313" key="4">
    <source>
        <dbReference type="EMBL" id="KAG9393429.1"/>
    </source>
</evidence>
<dbReference type="PROSITE" id="PS50802">
    <property type="entry name" value="OTU"/>
    <property type="match status" value="1"/>
</dbReference>
<keyword evidence="5" id="KW-1185">Reference proteome</keyword>
<evidence type="ECO:0000313" key="5">
    <source>
        <dbReference type="Proteomes" id="UP000717585"/>
    </source>
</evidence>
<feature type="domain" description="OTU" evidence="3">
    <location>
        <begin position="329"/>
        <end position="470"/>
    </location>
</feature>
<protein>
    <recommendedName>
        <fullName evidence="3">OTU domain-containing protein</fullName>
    </recommendedName>
</protein>
<dbReference type="InterPro" id="IPR003323">
    <property type="entry name" value="OTU_dom"/>
</dbReference>
<organism evidence="4 5">
    <name type="scientific">Carpediemonas membranifera</name>
    <dbReference type="NCBI Taxonomy" id="201153"/>
    <lineage>
        <taxon>Eukaryota</taxon>
        <taxon>Metamonada</taxon>
        <taxon>Carpediemonas-like organisms</taxon>
        <taxon>Carpediemonas</taxon>
    </lineage>
</organism>
<keyword evidence="1" id="KW-0175">Coiled coil</keyword>
<comment type="caution">
    <text evidence="4">The sequence shown here is derived from an EMBL/GenBank/DDBJ whole genome shotgun (WGS) entry which is preliminary data.</text>
</comment>
<name>A0A8J6DZC3_9EUKA</name>
<reference evidence="4" key="1">
    <citation type="submission" date="2021-05" db="EMBL/GenBank/DDBJ databases">
        <title>A free-living protist that lacks canonical eukaryotic 1 DNA replication and segregation systems.</title>
        <authorList>
            <person name="Salas-Leiva D.E."/>
            <person name="Tromer E.C."/>
            <person name="Curtis B.A."/>
            <person name="Jerlstrom-Hultqvist J."/>
            <person name="Kolisko M."/>
            <person name="Yi Z."/>
            <person name="Salas-Leiva J.S."/>
            <person name="Gallot-Lavallee L."/>
            <person name="Kops G.J.P.L."/>
            <person name="Archibald J.M."/>
            <person name="Simpson A.G.B."/>
            <person name="Roger A.J."/>
        </authorList>
    </citation>
    <scope>NUCLEOTIDE SEQUENCE</scope>
    <source>
        <strain evidence="4">BICM</strain>
    </source>
</reference>
<gene>
    <name evidence="4" type="ORF">J8273_3565</name>
</gene>
<accession>A0A8J6DZC3</accession>
<sequence length="508" mass="54569">MGKSSSGYRGPILAKDTGPQPQSTTAAQSSIADQRFLTRKHLKYVSSAPPVLKRQLLAGIAFIGDPVIIHPFKTELATHSSTGNFVSVAIPNLKRDNARYKRAKDACNDLLQDAEHLAAAFGLSIREGILKLFPLIAYDLVHTVGTLKAALIHCRFTGLPPASSMDWSKFADFISARCPTVEPLGPRIAHSGRPGPIVSPDGLNLTPFMGLEVIHLLYGASPVLGGHAMTELYAEWGGATAADLQSSLSNTLSDSLISPIRRKAYPVDDSTISISSCSNSDVELASPIPVSVEEVARQIRKEISSCEENSIYPSSPIVAEEPNARWGPLMSIPVHADGNCGLHSLAVSLGMTGLTRREAVSKLASAIQNGTVDLNSSWRSTVRTLTTHTTASDIGSAFLSTTDLRNIASLFGKNVLIAHRYDANTVSVTIPALSEFSTLPLNIDALKTMLKTDYILIRLSALHFTPLFPSVRSAEARRLQYAEYRPRRAPSSVARNNIAAEGLDSAPL</sequence>
<dbReference type="AlphaFoldDB" id="A0A8J6DZC3"/>
<evidence type="ECO:0000259" key="3">
    <source>
        <dbReference type="PROSITE" id="PS50802"/>
    </source>
</evidence>
<feature type="coiled-coil region" evidence="1">
    <location>
        <begin position="93"/>
        <end position="120"/>
    </location>
</feature>
<dbReference type="Proteomes" id="UP000717585">
    <property type="component" value="Unassembled WGS sequence"/>
</dbReference>
<dbReference type="EMBL" id="JAHDYR010000025">
    <property type="protein sequence ID" value="KAG9393429.1"/>
    <property type="molecule type" value="Genomic_DNA"/>
</dbReference>
<evidence type="ECO:0000256" key="1">
    <source>
        <dbReference type="SAM" id="Coils"/>
    </source>
</evidence>
<feature type="region of interest" description="Disordered" evidence="2">
    <location>
        <begin position="1"/>
        <end position="24"/>
    </location>
</feature>